<evidence type="ECO:0000256" key="1">
    <source>
        <dbReference type="ARBA" id="ARBA00004141"/>
    </source>
</evidence>
<evidence type="ECO:0008006" key="8">
    <source>
        <dbReference type="Google" id="ProtNLM"/>
    </source>
</evidence>
<evidence type="ECO:0000313" key="6">
    <source>
        <dbReference type="EMBL" id="PSN66651.1"/>
    </source>
</evidence>
<accession>A0A2T2NMJ1</accession>
<dbReference type="Pfam" id="PF04479">
    <property type="entry name" value="RTA1"/>
    <property type="match status" value="1"/>
</dbReference>
<evidence type="ECO:0000256" key="4">
    <source>
        <dbReference type="ARBA" id="ARBA00023136"/>
    </source>
</evidence>
<dbReference type="OrthoDB" id="5384040at2759"/>
<gene>
    <name evidence="6" type="ORF">BS50DRAFT_676411</name>
</gene>
<feature type="transmembrane region" description="Helical" evidence="5">
    <location>
        <begin position="244"/>
        <end position="264"/>
    </location>
</feature>
<feature type="transmembrane region" description="Helical" evidence="5">
    <location>
        <begin position="131"/>
        <end position="150"/>
    </location>
</feature>
<keyword evidence="3 5" id="KW-1133">Transmembrane helix</keyword>
<name>A0A2T2NMJ1_CORCC</name>
<sequence length="299" mass="33223">MSDCLPISPDQHGHVPLGACKAIWPFHPNFQVNLAIAVVFGLLTVAHTAQALLYRKRFCWTMVMAGMWETVAFVLRTLGAKDGRVIPYYVVSTVLFILAPLWINAFLFMLCSRCITASLQDAKVYGIRSSWLTKLFVGADVICFVIQAYGSGLMSSTGGEVSPAKVKTGQIVYLIGCAIQLVFIFLFGLLMSRFYRDIRYVQSPELPFKRIRILCWTIIIRLVFRLAEFGPGVNHDNPLLYKEVYALALDAAPMIVALFLFNIIHPGLMLSNLVAAGKRVAYGRLQDGESNIELTGTSC</sequence>
<dbReference type="EMBL" id="KZ678135">
    <property type="protein sequence ID" value="PSN66651.1"/>
    <property type="molecule type" value="Genomic_DNA"/>
</dbReference>
<dbReference type="PANTHER" id="PTHR31465">
    <property type="entry name" value="PROTEIN RTA1-RELATED"/>
    <property type="match status" value="1"/>
</dbReference>
<feature type="transmembrane region" description="Helical" evidence="5">
    <location>
        <begin position="86"/>
        <end position="110"/>
    </location>
</feature>
<comment type="subcellular location">
    <subcellularLocation>
        <location evidence="1">Membrane</location>
        <topology evidence="1">Multi-pass membrane protein</topology>
    </subcellularLocation>
</comment>
<dbReference type="InterPro" id="IPR007568">
    <property type="entry name" value="RTA1"/>
</dbReference>
<feature type="transmembrane region" description="Helical" evidence="5">
    <location>
        <begin position="170"/>
        <end position="192"/>
    </location>
</feature>
<dbReference type="PANTHER" id="PTHR31465:SF15">
    <property type="entry name" value="LIPID TRANSPORTER ATNI-RELATED"/>
    <property type="match status" value="1"/>
</dbReference>
<keyword evidence="7" id="KW-1185">Reference proteome</keyword>
<dbReference type="AlphaFoldDB" id="A0A2T2NMJ1"/>
<dbReference type="Proteomes" id="UP000240883">
    <property type="component" value="Unassembled WGS sequence"/>
</dbReference>
<organism evidence="6 7">
    <name type="scientific">Corynespora cassiicola Philippines</name>
    <dbReference type="NCBI Taxonomy" id="1448308"/>
    <lineage>
        <taxon>Eukaryota</taxon>
        <taxon>Fungi</taxon>
        <taxon>Dikarya</taxon>
        <taxon>Ascomycota</taxon>
        <taxon>Pezizomycotina</taxon>
        <taxon>Dothideomycetes</taxon>
        <taxon>Pleosporomycetidae</taxon>
        <taxon>Pleosporales</taxon>
        <taxon>Corynesporascaceae</taxon>
        <taxon>Corynespora</taxon>
    </lineage>
</organism>
<dbReference type="GO" id="GO:0016020">
    <property type="term" value="C:membrane"/>
    <property type="evidence" value="ECO:0007669"/>
    <property type="project" value="UniProtKB-SubCell"/>
</dbReference>
<evidence type="ECO:0000256" key="2">
    <source>
        <dbReference type="ARBA" id="ARBA00022692"/>
    </source>
</evidence>
<feature type="transmembrane region" description="Helical" evidence="5">
    <location>
        <begin position="34"/>
        <end position="53"/>
    </location>
</feature>
<evidence type="ECO:0000256" key="5">
    <source>
        <dbReference type="SAM" id="Phobius"/>
    </source>
</evidence>
<keyword evidence="2 5" id="KW-0812">Transmembrane</keyword>
<keyword evidence="4 5" id="KW-0472">Membrane</keyword>
<evidence type="ECO:0000256" key="3">
    <source>
        <dbReference type="ARBA" id="ARBA00022989"/>
    </source>
</evidence>
<feature type="transmembrane region" description="Helical" evidence="5">
    <location>
        <begin position="213"/>
        <end position="232"/>
    </location>
</feature>
<reference evidence="6 7" key="1">
    <citation type="journal article" date="2018" name="Front. Microbiol.">
        <title>Genome-Wide Analysis of Corynespora cassiicola Leaf Fall Disease Putative Effectors.</title>
        <authorList>
            <person name="Lopez D."/>
            <person name="Ribeiro S."/>
            <person name="Label P."/>
            <person name="Fumanal B."/>
            <person name="Venisse J.S."/>
            <person name="Kohler A."/>
            <person name="de Oliveira R.R."/>
            <person name="Labutti K."/>
            <person name="Lipzen A."/>
            <person name="Lail K."/>
            <person name="Bauer D."/>
            <person name="Ohm R.A."/>
            <person name="Barry K.W."/>
            <person name="Spatafora J."/>
            <person name="Grigoriev I.V."/>
            <person name="Martin F.M."/>
            <person name="Pujade-Renaud V."/>
        </authorList>
    </citation>
    <scope>NUCLEOTIDE SEQUENCE [LARGE SCALE GENOMIC DNA]</scope>
    <source>
        <strain evidence="6 7">Philippines</strain>
    </source>
</reference>
<proteinExistence type="predicted"/>
<protein>
    <recommendedName>
        <fullName evidence="8">RTA1-domain-containing protein</fullName>
    </recommendedName>
</protein>
<feature type="transmembrane region" description="Helical" evidence="5">
    <location>
        <begin position="60"/>
        <end position="80"/>
    </location>
</feature>
<evidence type="ECO:0000313" key="7">
    <source>
        <dbReference type="Proteomes" id="UP000240883"/>
    </source>
</evidence>
<dbReference type="STRING" id="1448308.A0A2T2NMJ1"/>